<reference evidence="2" key="3">
    <citation type="submission" date="2018-08" db="UniProtKB">
        <authorList>
            <consortium name="EnsemblPlants"/>
        </authorList>
    </citation>
    <scope>IDENTIFICATION</scope>
    <source>
        <strain evidence="2">cv. Bd21</strain>
    </source>
</reference>
<dbReference type="EMBL" id="CM000880">
    <property type="protein sequence ID" value="PNT75029.1"/>
    <property type="molecule type" value="Genomic_DNA"/>
</dbReference>
<dbReference type="EnsemblPlants" id="PNT75029">
    <property type="protein sequence ID" value="PNT75029"/>
    <property type="gene ID" value="BRADI_1g26515v3"/>
</dbReference>
<dbReference type="Proteomes" id="UP000008810">
    <property type="component" value="Chromosome 1"/>
</dbReference>
<evidence type="ECO:0000313" key="3">
    <source>
        <dbReference type="Proteomes" id="UP000008810"/>
    </source>
</evidence>
<evidence type="ECO:0000313" key="1">
    <source>
        <dbReference type="EMBL" id="PNT75029.1"/>
    </source>
</evidence>
<protein>
    <submittedName>
        <fullName evidence="1 2">Uncharacterized protein</fullName>
    </submittedName>
</protein>
<gene>
    <name evidence="1" type="ORF">BRADI_1g26515v3</name>
</gene>
<reference evidence="1" key="2">
    <citation type="submission" date="2017-06" db="EMBL/GenBank/DDBJ databases">
        <title>WGS assembly of Brachypodium distachyon.</title>
        <authorList>
            <consortium name="The International Brachypodium Initiative"/>
            <person name="Lucas S."/>
            <person name="Harmon-Smith M."/>
            <person name="Lail K."/>
            <person name="Tice H."/>
            <person name="Grimwood J."/>
            <person name="Bruce D."/>
            <person name="Barry K."/>
            <person name="Shu S."/>
            <person name="Lindquist E."/>
            <person name="Wang M."/>
            <person name="Pitluck S."/>
            <person name="Vogel J.P."/>
            <person name="Garvin D.F."/>
            <person name="Mockler T.C."/>
            <person name="Schmutz J."/>
            <person name="Rokhsar D."/>
            <person name="Bevan M.W."/>
        </authorList>
    </citation>
    <scope>NUCLEOTIDE SEQUENCE</scope>
    <source>
        <strain evidence="1">Bd21</strain>
    </source>
</reference>
<dbReference type="Gramene" id="PNT75029">
    <property type="protein sequence ID" value="PNT75029"/>
    <property type="gene ID" value="BRADI_1g26515v3"/>
</dbReference>
<accession>A0A2K2DL71</accession>
<dbReference type="OrthoDB" id="941679at2759"/>
<dbReference type="AlphaFoldDB" id="A0A2K2DL71"/>
<evidence type="ECO:0000313" key="2">
    <source>
        <dbReference type="EnsemblPlants" id="PNT75029"/>
    </source>
</evidence>
<keyword evidence="3" id="KW-1185">Reference proteome</keyword>
<sequence length="69" mass="8106">MCPCNNTTPIPDKEYMLPTYTSGPLAWITLCLDPRTTLRILESLDGIQIRKFQHPLYLFHYFFSEIIEV</sequence>
<dbReference type="InParanoid" id="A0A2K2DL71"/>
<name>A0A2K2DL71_BRADI</name>
<reference evidence="1 2" key="1">
    <citation type="journal article" date="2010" name="Nature">
        <title>Genome sequencing and analysis of the model grass Brachypodium distachyon.</title>
        <authorList>
            <consortium name="International Brachypodium Initiative"/>
        </authorList>
    </citation>
    <scope>NUCLEOTIDE SEQUENCE [LARGE SCALE GENOMIC DNA]</scope>
    <source>
        <strain evidence="1 2">Bd21</strain>
    </source>
</reference>
<organism evidence="1">
    <name type="scientific">Brachypodium distachyon</name>
    <name type="common">Purple false brome</name>
    <name type="synonym">Trachynia distachya</name>
    <dbReference type="NCBI Taxonomy" id="15368"/>
    <lineage>
        <taxon>Eukaryota</taxon>
        <taxon>Viridiplantae</taxon>
        <taxon>Streptophyta</taxon>
        <taxon>Embryophyta</taxon>
        <taxon>Tracheophyta</taxon>
        <taxon>Spermatophyta</taxon>
        <taxon>Magnoliopsida</taxon>
        <taxon>Liliopsida</taxon>
        <taxon>Poales</taxon>
        <taxon>Poaceae</taxon>
        <taxon>BOP clade</taxon>
        <taxon>Pooideae</taxon>
        <taxon>Stipodae</taxon>
        <taxon>Brachypodieae</taxon>
        <taxon>Brachypodium</taxon>
    </lineage>
</organism>
<proteinExistence type="predicted"/>